<dbReference type="Proteomes" id="UP001155380">
    <property type="component" value="Unassembled WGS sequence"/>
</dbReference>
<dbReference type="Pfam" id="PF03865">
    <property type="entry name" value="ShlB"/>
    <property type="match status" value="1"/>
</dbReference>
<dbReference type="PANTHER" id="PTHR34597:SF3">
    <property type="entry name" value="OUTER MEMBRANE TRANSPORTER CDIB"/>
    <property type="match status" value="1"/>
</dbReference>
<dbReference type="InterPro" id="IPR005565">
    <property type="entry name" value="Hemolysn_activator_HlyB_C"/>
</dbReference>
<dbReference type="Gene3D" id="2.40.160.50">
    <property type="entry name" value="membrane protein fhac: a member of the omp85/tpsb transporter family"/>
    <property type="match status" value="1"/>
</dbReference>
<dbReference type="Pfam" id="PF08479">
    <property type="entry name" value="POTRA_2"/>
    <property type="match status" value="1"/>
</dbReference>
<evidence type="ECO:0000259" key="5">
    <source>
        <dbReference type="Pfam" id="PF08479"/>
    </source>
</evidence>
<dbReference type="PANTHER" id="PTHR34597">
    <property type="entry name" value="SLR1661 PROTEIN"/>
    <property type="match status" value="1"/>
</dbReference>
<evidence type="ECO:0000256" key="1">
    <source>
        <dbReference type="ARBA" id="ARBA00022452"/>
    </source>
</evidence>
<dbReference type="InterPro" id="IPR013686">
    <property type="entry name" value="Polypept-transport_assoc_ShlB"/>
</dbReference>
<reference evidence="6" key="1">
    <citation type="submission" date="2022-06" db="EMBL/GenBank/DDBJ databases">
        <authorList>
            <person name="Sun Q."/>
        </authorList>
    </citation>
    <scope>NUCLEOTIDE SEQUENCE</scope>
    <source>
        <strain evidence="6">S101</strain>
    </source>
</reference>
<dbReference type="GO" id="GO:0098046">
    <property type="term" value="C:type V protein secretion system complex"/>
    <property type="evidence" value="ECO:0007669"/>
    <property type="project" value="TreeGrafter"/>
</dbReference>
<protein>
    <submittedName>
        <fullName evidence="6">ShlB/FhaC/HecB family hemolysin secretion/activation protein</fullName>
    </submittedName>
</protein>
<accession>A0AAJ1BZ07</accession>
<gene>
    <name evidence="6" type="ORF">NBH21_19060</name>
</gene>
<dbReference type="RefSeq" id="WP_250912920.1">
    <property type="nucleotide sequence ID" value="NZ_JAMXLX010000006.1"/>
</dbReference>
<keyword evidence="1" id="KW-1134">Transmembrane beta strand</keyword>
<evidence type="ECO:0000313" key="7">
    <source>
        <dbReference type="Proteomes" id="UP001155380"/>
    </source>
</evidence>
<keyword evidence="1" id="KW-0472">Membrane</keyword>
<dbReference type="Gene3D" id="3.10.20.310">
    <property type="entry name" value="membrane protein fhac"/>
    <property type="match status" value="1"/>
</dbReference>
<evidence type="ECO:0000256" key="2">
    <source>
        <dbReference type="ARBA" id="ARBA00022692"/>
    </source>
</evidence>
<keyword evidence="3" id="KW-0998">Cell outer membrane</keyword>
<name>A0AAJ1BZ07_9HYPH</name>
<feature type="domain" description="Haemolysin activator HlyB C-terminal" evidence="4">
    <location>
        <begin position="370"/>
        <end position="555"/>
    </location>
</feature>
<dbReference type="EMBL" id="JAMXLX010000006">
    <property type="protein sequence ID" value="MCO5958885.1"/>
    <property type="molecule type" value="Genomic_DNA"/>
</dbReference>
<dbReference type="GO" id="GO:0008320">
    <property type="term" value="F:protein transmembrane transporter activity"/>
    <property type="evidence" value="ECO:0007669"/>
    <property type="project" value="TreeGrafter"/>
</dbReference>
<feature type="domain" description="Polypeptide-transport-associated ShlB-type" evidence="5">
    <location>
        <begin position="109"/>
        <end position="166"/>
    </location>
</feature>
<proteinExistence type="predicted"/>
<organism evidence="6 7">
    <name type="scientific">Ciceribacter sichuanensis</name>
    <dbReference type="NCBI Taxonomy" id="2949647"/>
    <lineage>
        <taxon>Bacteria</taxon>
        <taxon>Pseudomonadati</taxon>
        <taxon>Pseudomonadota</taxon>
        <taxon>Alphaproteobacteria</taxon>
        <taxon>Hyphomicrobiales</taxon>
        <taxon>Rhizobiaceae</taxon>
        <taxon>Ciceribacter</taxon>
    </lineage>
</organism>
<evidence type="ECO:0000313" key="6">
    <source>
        <dbReference type="EMBL" id="MCO5958885.1"/>
    </source>
</evidence>
<dbReference type="AlphaFoldDB" id="A0AAJ1BZ07"/>
<dbReference type="InterPro" id="IPR051544">
    <property type="entry name" value="TPS_OM_transporter"/>
</dbReference>
<comment type="caution">
    <text evidence="6">The sequence shown here is derived from an EMBL/GenBank/DDBJ whole genome shotgun (WGS) entry which is preliminary data.</text>
</comment>
<sequence length="594" mass="62965">MNTYRPTILDRIRATVFDSPATLAILMTLAAAGHAAAQSAVERNPPPAVTGNAPTITLPEEAAVEADKRPLGADLAAIRLIGAKEEPSAGSAAGVVVGDIGPGRDLEPQLAGVLRPFIGKPLSLSLIAEAQAAIAGVYRRAGYPFVSVTIPPQEITGGVLNLRVMEFGFGKVTARGVEGERARSLAAQVNAPAGGRISSAGVNEDLAWLNRSPFRRVQGLFSPGSEVGRSDLALEVTRGKPWQVYAGYSNTGAEGTDRDRFFLGAGFAIPGIDGAFGSYQLTGSPDLFEDLGGVFPDHNDHRARYVSHSGTFVVPIEGRQAIDFSPAFIATRQESDLFTFDTSIVELPLYYRSALSNILPGIYGGEVYAGIEYKHLSRDTFFSDIRLGSANAELFQFGLGVSKSFSDDLGSTRLDLHVKANPGGIFSDNSDSAWNTFSNGAVTDISYAYLGGSLSRQTELGHDFQLNSDVLFQLAGQALPDTERLALGGLDGVRGYDLDDAVADTGVIIRNELRSPVVSPTGKDRLSPFAFLDLGFGRDKAADEGLSLASTGAGIDYDIAGNFSLHMTAAIALVDEGDREAGDMDFKIRLSARY</sequence>
<dbReference type="GO" id="GO:0046819">
    <property type="term" value="P:protein secretion by the type V secretion system"/>
    <property type="evidence" value="ECO:0007669"/>
    <property type="project" value="TreeGrafter"/>
</dbReference>
<evidence type="ECO:0000259" key="4">
    <source>
        <dbReference type="Pfam" id="PF03865"/>
    </source>
</evidence>
<keyword evidence="2" id="KW-0812">Transmembrane</keyword>
<evidence type="ECO:0000256" key="3">
    <source>
        <dbReference type="ARBA" id="ARBA00023237"/>
    </source>
</evidence>